<protein>
    <recommendedName>
        <fullName evidence="4">Dockerin domain-containing protein</fullName>
    </recommendedName>
</protein>
<comment type="caution">
    <text evidence="2">The sequence shown here is derived from an EMBL/GenBank/DDBJ whole genome shotgun (WGS) entry which is preliminary data.</text>
</comment>
<keyword evidence="1" id="KW-0732">Signal</keyword>
<organism evidence="2 3">
    <name type="scientific">Ruminococcus flavefaciens</name>
    <dbReference type="NCBI Taxonomy" id="1265"/>
    <lineage>
        <taxon>Bacteria</taxon>
        <taxon>Bacillati</taxon>
        <taxon>Bacillota</taxon>
        <taxon>Clostridia</taxon>
        <taxon>Eubacteriales</taxon>
        <taxon>Oscillospiraceae</taxon>
        <taxon>Ruminococcus</taxon>
    </lineage>
</organism>
<dbReference type="EMBL" id="QGDI01000002">
    <property type="protein sequence ID" value="PWJ14789.1"/>
    <property type="molecule type" value="Genomic_DNA"/>
</dbReference>
<reference evidence="2 3" key="1">
    <citation type="submission" date="2018-05" db="EMBL/GenBank/DDBJ databases">
        <title>The Hungate 1000. A catalogue of reference genomes from the rumen microbiome.</title>
        <authorList>
            <person name="Kelly W."/>
        </authorList>
    </citation>
    <scope>NUCLEOTIDE SEQUENCE [LARGE SCALE GENOMIC DNA]</scope>
    <source>
        <strain evidence="2 3">SAb67</strain>
    </source>
</reference>
<name>A0A315Y4Q3_RUMFL</name>
<evidence type="ECO:0008006" key="4">
    <source>
        <dbReference type="Google" id="ProtNLM"/>
    </source>
</evidence>
<proteinExistence type="predicted"/>
<dbReference type="Proteomes" id="UP000245720">
    <property type="component" value="Unassembled WGS sequence"/>
</dbReference>
<dbReference type="RefSeq" id="WP_109725647.1">
    <property type="nucleotide sequence ID" value="NZ_QGDI01000002.1"/>
</dbReference>
<dbReference type="OrthoDB" id="1822303at2"/>
<dbReference type="GO" id="GO:0000272">
    <property type="term" value="P:polysaccharide catabolic process"/>
    <property type="evidence" value="ECO:0007669"/>
    <property type="project" value="InterPro"/>
</dbReference>
<evidence type="ECO:0000313" key="2">
    <source>
        <dbReference type="EMBL" id="PWJ14789.1"/>
    </source>
</evidence>
<dbReference type="SUPFAM" id="SSF63446">
    <property type="entry name" value="Type I dockerin domain"/>
    <property type="match status" value="1"/>
</dbReference>
<evidence type="ECO:0000313" key="3">
    <source>
        <dbReference type="Proteomes" id="UP000245720"/>
    </source>
</evidence>
<evidence type="ECO:0000256" key="1">
    <source>
        <dbReference type="SAM" id="SignalP"/>
    </source>
</evidence>
<dbReference type="InterPro" id="IPR036439">
    <property type="entry name" value="Dockerin_dom_sf"/>
</dbReference>
<dbReference type="CDD" id="cd14256">
    <property type="entry name" value="Dockerin_I"/>
    <property type="match status" value="1"/>
</dbReference>
<sequence length="337" mass="37506">MKKLTAIILSAALAAAQTAGIAANAETGVDYYAGKTVDEVYTELSGEDFVFLSDLYRYGGGCTLTLDSSGKFHIIEKNSRGTEITVAKGSELPVDEIISAAREQIKESPEKQKPIIKKNAHGVTYTLKWLRSDYYEAVCDVLKGYDCVLSIDENFEAYEDMNYLSVEGFYIRSDRSPEEIVSDYPELGLEQRPYEVFDDYDYYLAIGSKSWTHGQLYEALKDMSEKGIGYSALCATTELAFLNADTINCTHNIYTKEDVTDELRTEIRQFYRRPSVQGDSNCDGGMDLADAIFIMQSLANPDKYQLTEQGRFNGDINGDGVTSGDALSIQNRLLGIE</sequence>
<accession>A0A315Y4Q3</accession>
<dbReference type="AlphaFoldDB" id="A0A315Y4Q3"/>
<gene>
    <name evidence="2" type="ORF">IE37_00775</name>
</gene>
<dbReference type="Gene3D" id="1.10.1330.10">
    <property type="entry name" value="Dockerin domain"/>
    <property type="match status" value="1"/>
</dbReference>
<feature type="signal peptide" evidence="1">
    <location>
        <begin position="1"/>
        <end position="25"/>
    </location>
</feature>
<feature type="chain" id="PRO_5039465931" description="Dockerin domain-containing protein" evidence="1">
    <location>
        <begin position="26"/>
        <end position="337"/>
    </location>
</feature>